<feature type="compositionally biased region" description="Polar residues" evidence="3">
    <location>
        <begin position="9"/>
        <end position="18"/>
    </location>
</feature>
<dbReference type="KEGG" id="apro:F751_1541"/>
<dbReference type="Gene3D" id="3.30.800.10">
    <property type="entry name" value="Phosphatidylinositol Phosphate Kinase II Beta"/>
    <property type="match status" value="1"/>
</dbReference>
<organism evidence="5 6">
    <name type="scientific">Auxenochlorella protothecoides</name>
    <name type="common">Green microalga</name>
    <name type="synonym">Chlorella protothecoides</name>
    <dbReference type="NCBI Taxonomy" id="3075"/>
    <lineage>
        <taxon>Eukaryota</taxon>
        <taxon>Viridiplantae</taxon>
        <taxon>Chlorophyta</taxon>
        <taxon>core chlorophytes</taxon>
        <taxon>Trebouxiophyceae</taxon>
        <taxon>Chlorellales</taxon>
        <taxon>Chlorellaceae</taxon>
        <taxon>Auxenochlorella</taxon>
    </lineage>
</organism>
<feature type="domain" description="PIPK" evidence="4">
    <location>
        <begin position="200"/>
        <end position="685"/>
    </location>
</feature>
<dbReference type="GO" id="GO:0016308">
    <property type="term" value="F:1-phosphatidylinositol-4-phosphate 5-kinase activity"/>
    <property type="evidence" value="ECO:0007669"/>
    <property type="project" value="UniProtKB-EC"/>
</dbReference>
<reference evidence="5 6" key="1">
    <citation type="journal article" date="2014" name="BMC Genomics">
        <title>Oil accumulation mechanisms of the oleaginous microalga Chlorella protothecoides revealed through its genome, transcriptomes, and proteomes.</title>
        <authorList>
            <person name="Gao C."/>
            <person name="Wang Y."/>
            <person name="Shen Y."/>
            <person name="Yan D."/>
            <person name="He X."/>
            <person name="Dai J."/>
            <person name="Wu Q."/>
        </authorList>
    </citation>
    <scope>NUCLEOTIDE SEQUENCE [LARGE SCALE GENOMIC DNA]</scope>
    <source>
        <strain evidence="5 6">0710</strain>
    </source>
</reference>
<evidence type="ECO:0000313" key="6">
    <source>
        <dbReference type="Proteomes" id="UP000028924"/>
    </source>
</evidence>
<dbReference type="InterPro" id="IPR023610">
    <property type="entry name" value="PInositol-4/5-P-5/4-kinase"/>
</dbReference>
<dbReference type="EMBL" id="KL662166">
    <property type="protein sequence ID" value="KFM28262.1"/>
    <property type="molecule type" value="Genomic_DNA"/>
</dbReference>
<dbReference type="PANTHER" id="PTHR23086:SF8">
    <property type="entry name" value="PHOSPHATIDYLINOSITOL 5-PHOSPHATE 4-KINASE, ISOFORM A"/>
    <property type="match status" value="1"/>
</dbReference>
<dbReference type="Gene3D" id="2.20.110.10">
    <property type="entry name" value="Histone H3 K4-specific methyltransferase SET7/9 N-terminal domain"/>
    <property type="match status" value="1"/>
</dbReference>
<dbReference type="SMART" id="SM00330">
    <property type="entry name" value="PIPKc"/>
    <property type="match status" value="1"/>
</dbReference>
<keyword evidence="2" id="KW-0808">Transferase</keyword>
<evidence type="ECO:0000256" key="3">
    <source>
        <dbReference type="SAM" id="MobiDB-lite"/>
    </source>
</evidence>
<evidence type="ECO:0000256" key="1">
    <source>
        <dbReference type="ARBA" id="ARBA00012172"/>
    </source>
</evidence>
<gene>
    <name evidence="5" type="ORF">F751_1541</name>
</gene>
<dbReference type="PROSITE" id="PS51455">
    <property type="entry name" value="PIPK"/>
    <property type="match status" value="1"/>
</dbReference>
<evidence type="ECO:0000259" key="4">
    <source>
        <dbReference type="PROSITE" id="PS51455"/>
    </source>
</evidence>
<protein>
    <recommendedName>
        <fullName evidence="1">1-phosphatidylinositol-4-phosphate 5-kinase</fullName>
        <ecNumber evidence="1">2.7.1.68</ecNumber>
    </recommendedName>
</protein>
<dbReference type="EC" id="2.7.1.68" evidence="1"/>
<keyword evidence="6" id="KW-1185">Reference proteome</keyword>
<dbReference type="GO" id="GO:0005524">
    <property type="term" value="F:ATP binding"/>
    <property type="evidence" value="ECO:0007669"/>
    <property type="project" value="UniProtKB-UniRule"/>
</dbReference>
<evidence type="ECO:0000313" key="5">
    <source>
        <dbReference type="EMBL" id="KFM28262.1"/>
    </source>
</evidence>
<keyword evidence="2" id="KW-0067">ATP-binding</keyword>
<proteinExistence type="predicted"/>
<keyword evidence="2" id="KW-0547">Nucleotide-binding</keyword>
<dbReference type="Pfam" id="PF01504">
    <property type="entry name" value="PIP5K"/>
    <property type="match status" value="1"/>
</dbReference>
<dbReference type="Gene3D" id="3.30.810.10">
    <property type="entry name" value="2-Layer Sandwich"/>
    <property type="match status" value="1"/>
</dbReference>
<keyword evidence="2 5" id="KW-0418">Kinase</keyword>
<accession>A0A087SRA8</accession>
<dbReference type="GeneID" id="23612932"/>
<dbReference type="SUPFAM" id="SSF82185">
    <property type="entry name" value="Histone H3 K4-specific methyltransferase SET7/9 N-terminal domain"/>
    <property type="match status" value="1"/>
</dbReference>
<dbReference type="InterPro" id="IPR027484">
    <property type="entry name" value="PInositol-4-P-5-kinase_N"/>
</dbReference>
<dbReference type="PANTHER" id="PTHR23086">
    <property type="entry name" value="PHOSPHATIDYLINOSITOL-4-PHOSPHATE 5-KINASE"/>
    <property type="match status" value="1"/>
</dbReference>
<dbReference type="GO" id="GO:0005886">
    <property type="term" value="C:plasma membrane"/>
    <property type="evidence" value="ECO:0007669"/>
    <property type="project" value="TreeGrafter"/>
</dbReference>
<sequence length="693" mass="74744">MPAPRVNGSDATPTTSSEPEPAAEWSTVSQGHSPFAIVQGPEAPLTPAGLLMVVCEPPLYPLPDGEHRIQLTDGATYFGEVQAGQLEGRGLVMMADGSRYEGTLSGGKAHGAGVYVAAGGGAYFGNWMAGHLHGEVVHTLAKGKSAVSMRVYDNGKLEKEEILEVAGPSHKTKASRKERKKAKETYRSPRPGEAVYRGHRSFDLVQQLQLGLTYSIAQSRSQEAFQQLLHPQKDSGNGDAALNGEEVKKAAIPATGSVPGFVWKDYLPSLFQALREAFGIDNGDYLLSLTGGEALRLLPSPGKSGSIFLISGDDRFVAKTVRKEEMKLILRFIPMYYKHVKAERKTLLVRFFGVHRVSPLLGRRVRFLIMQNALPTHLRLHRRYDLKGSRYGRTAGAERETKPFVTLKDLDLDVRFVLPVRTHTAVMRQLDADCALLERLNVMDYSLLLGVHFVRWGNERWSPPFGDWGAAEAEPPAPDGHTWGRGCDARSLAAILRSAEEESGLGEAVRSAASMLTRVGRTSVAAWESAGLSKQGQGPSRPPLPGVAQRALSRQLSRVEAAAIPLQDATFARSASLLTRMQSLAAPGTGPGPGPVAAPAALDAMGSAGTAVPALAVQTEGEGAAGATPQPVLLYFAIIDFLQDYNLRKRVERAVKARFHPAADISVASAEVYAARFKAMVRDLFVPGPDIKD</sequence>
<evidence type="ECO:0000256" key="2">
    <source>
        <dbReference type="PROSITE-ProRule" id="PRU00781"/>
    </source>
</evidence>
<dbReference type="AlphaFoldDB" id="A0A087SRA8"/>
<dbReference type="STRING" id="3075.A0A087SRA8"/>
<dbReference type="eggNOG" id="KOG0229">
    <property type="taxonomic scope" value="Eukaryota"/>
</dbReference>
<dbReference type="SUPFAM" id="SSF56104">
    <property type="entry name" value="SAICAR synthase-like"/>
    <property type="match status" value="1"/>
</dbReference>
<feature type="region of interest" description="Disordered" evidence="3">
    <location>
        <begin position="167"/>
        <end position="192"/>
    </location>
</feature>
<name>A0A087SRA8_AUXPR</name>
<dbReference type="RefSeq" id="XP_011401276.1">
    <property type="nucleotide sequence ID" value="XM_011402974.1"/>
</dbReference>
<feature type="compositionally biased region" description="Basic residues" evidence="3">
    <location>
        <begin position="170"/>
        <end position="180"/>
    </location>
</feature>
<dbReference type="Proteomes" id="UP000028924">
    <property type="component" value="Unassembled WGS sequence"/>
</dbReference>
<dbReference type="OrthoDB" id="509825at2759"/>
<dbReference type="InterPro" id="IPR002498">
    <property type="entry name" value="PInositol-4-P-4/5-kinase_core"/>
</dbReference>
<feature type="region of interest" description="Disordered" evidence="3">
    <location>
        <begin position="1"/>
        <end position="30"/>
    </location>
</feature>
<dbReference type="GO" id="GO:0046854">
    <property type="term" value="P:phosphatidylinositol phosphate biosynthetic process"/>
    <property type="evidence" value="ECO:0007669"/>
    <property type="project" value="TreeGrafter"/>
</dbReference>
<dbReference type="CDD" id="cd17302">
    <property type="entry name" value="PIPKc_AtPIP5K_like"/>
    <property type="match status" value="1"/>
</dbReference>
<dbReference type="InterPro" id="IPR027483">
    <property type="entry name" value="PInositol-4-P-4/5-kinase_C_sf"/>
</dbReference>